<evidence type="ECO:0000313" key="2">
    <source>
        <dbReference type="Proteomes" id="UP001205603"/>
    </source>
</evidence>
<organism evidence="1 2">
    <name type="scientific">Coprobacter tertius</name>
    <dbReference type="NCBI Taxonomy" id="2944915"/>
    <lineage>
        <taxon>Bacteria</taxon>
        <taxon>Pseudomonadati</taxon>
        <taxon>Bacteroidota</taxon>
        <taxon>Bacteroidia</taxon>
        <taxon>Bacteroidales</taxon>
        <taxon>Barnesiellaceae</taxon>
        <taxon>Coprobacter</taxon>
    </lineage>
</organism>
<keyword evidence="2" id="KW-1185">Reference proteome</keyword>
<protein>
    <recommendedName>
        <fullName evidence="3">Outer membrane protein beta-barrel domain-containing protein</fullName>
    </recommendedName>
</protein>
<reference evidence="1 2" key="1">
    <citation type="submission" date="2022-07" db="EMBL/GenBank/DDBJ databases">
        <title>Fecal culturing of patients with breast cancer.</title>
        <authorList>
            <person name="Teng N.M.Y."/>
            <person name="Kiu R."/>
            <person name="Evans R."/>
            <person name="Baker D.J."/>
            <person name="Zenner C."/>
            <person name="Robinson S.D."/>
            <person name="Hall L.J."/>
        </authorList>
    </citation>
    <scope>NUCLEOTIDE SEQUENCE [LARGE SCALE GENOMIC DNA]</scope>
    <source>
        <strain evidence="1 2">LH1063</strain>
    </source>
</reference>
<proteinExistence type="predicted"/>
<dbReference type="Proteomes" id="UP001205603">
    <property type="component" value="Unassembled WGS sequence"/>
</dbReference>
<evidence type="ECO:0008006" key="3">
    <source>
        <dbReference type="Google" id="ProtNLM"/>
    </source>
</evidence>
<accession>A0ABT1MEM7</accession>
<comment type="caution">
    <text evidence="1">The sequence shown here is derived from an EMBL/GenBank/DDBJ whole genome shotgun (WGS) entry which is preliminary data.</text>
</comment>
<dbReference type="EMBL" id="JANDHW010000002">
    <property type="protein sequence ID" value="MCP9611075.1"/>
    <property type="molecule type" value="Genomic_DNA"/>
</dbReference>
<name>A0ABT1MEM7_9BACT</name>
<gene>
    <name evidence="1" type="ORF">NMU02_03085</name>
</gene>
<sequence>MRKKILFFLIILLPAAVYGQCEGGKDSLSKYEKRILKYQRRWSHFIPKYTKLQFAGGMGMLSGGIGWVYGKKHWETDLLIGFVPEFSGESGYATITLKENYIPWNIKLNHTPKFYDWNLEPFTVSLYINKIFGENFWRTPPQRYPDGYYYMATNMRINIAFGQRINVKMRNPKFNKAIGFFYEVGTNDLYILCLVQNKTLKIHDIFSLSLGLRMQIF</sequence>
<dbReference type="RefSeq" id="WP_255025727.1">
    <property type="nucleotide sequence ID" value="NZ_JANDHW010000002.1"/>
</dbReference>
<evidence type="ECO:0000313" key="1">
    <source>
        <dbReference type="EMBL" id="MCP9611075.1"/>
    </source>
</evidence>